<dbReference type="PROSITE" id="PS50977">
    <property type="entry name" value="HTH_TETR_2"/>
    <property type="match status" value="1"/>
</dbReference>
<dbReference type="InterPro" id="IPR001647">
    <property type="entry name" value="HTH_TetR"/>
</dbReference>
<dbReference type="InterPro" id="IPR050109">
    <property type="entry name" value="HTH-type_TetR-like_transc_reg"/>
</dbReference>
<protein>
    <submittedName>
        <fullName evidence="6">TetR/AcrR family transcriptional regulator</fullName>
    </submittedName>
</protein>
<feature type="DNA-binding region" description="H-T-H motif" evidence="4">
    <location>
        <begin position="29"/>
        <end position="48"/>
    </location>
</feature>
<evidence type="ECO:0000313" key="7">
    <source>
        <dbReference type="Proteomes" id="UP000436181"/>
    </source>
</evidence>
<dbReference type="Gene3D" id="1.10.357.10">
    <property type="entry name" value="Tetracycline Repressor, domain 2"/>
    <property type="match status" value="1"/>
</dbReference>
<evidence type="ECO:0000313" key="6">
    <source>
        <dbReference type="EMBL" id="KAB3520013.1"/>
    </source>
</evidence>
<dbReference type="Proteomes" id="UP000436181">
    <property type="component" value="Unassembled WGS sequence"/>
</dbReference>
<feature type="domain" description="HTH tetR-type" evidence="5">
    <location>
        <begin position="7"/>
        <end position="66"/>
    </location>
</feature>
<dbReference type="EMBL" id="WBZJ01000003">
    <property type="protein sequence ID" value="KAB3520013.1"/>
    <property type="molecule type" value="Genomic_DNA"/>
</dbReference>
<evidence type="ECO:0000259" key="5">
    <source>
        <dbReference type="PROSITE" id="PS50977"/>
    </source>
</evidence>
<dbReference type="PANTHER" id="PTHR30055">
    <property type="entry name" value="HTH-TYPE TRANSCRIPTIONAL REGULATOR RUTR"/>
    <property type="match status" value="1"/>
</dbReference>
<dbReference type="InterPro" id="IPR009057">
    <property type="entry name" value="Homeodomain-like_sf"/>
</dbReference>
<keyword evidence="7" id="KW-1185">Reference proteome</keyword>
<dbReference type="SUPFAM" id="SSF48498">
    <property type="entry name" value="Tetracyclin repressor-like, C-terminal domain"/>
    <property type="match status" value="1"/>
</dbReference>
<comment type="caution">
    <text evidence="6">The sequence shown here is derived from an EMBL/GenBank/DDBJ whole genome shotgun (WGS) entry which is preliminary data.</text>
</comment>
<evidence type="ECO:0000256" key="1">
    <source>
        <dbReference type="ARBA" id="ARBA00023015"/>
    </source>
</evidence>
<dbReference type="PRINTS" id="PR00455">
    <property type="entry name" value="HTHTETR"/>
</dbReference>
<reference evidence="6 7" key="1">
    <citation type="submission" date="2019-10" db="EMBL/GenBank/DDBJ databases">
        <title>Corynebacterium sp novel species isolated from the respiratory tract of Marmot.</title>
        <authorList>
            <person name="Zhang G."/>
        </authorList>
    </citation>
    <scope>NUCLEOTIDE SEQUENCE [LARGE SCALE GENOMIC DNA]</scope>
    <source>
        <strain evidence="6 7">336</strain>
    </source>
</reference>
<sequence>MVRADAVENREAILNAAWRLFSTHGIDVSRRAIAKEAGVGVATLQRHFPTQQDLAMGVIEHGKTLVADLYTAHPDAWDARDTATQAWEDIITRIIDLGIGAFATQLIPTLLVDGKRTREADQLLAELLGAATTFMDRGRRWGLIRDDLTPLDFHLILAATSRPLPQPINAEAPQFMSQMTRIVIDGLKAPDAGARTR</sequence>
<organism evidence="6 7">
    <name type="scientific">Corynebacterium zhongnanshanii</name>
    <dbReference type="NCBI Taxonomy" id="2768834"/>
    <lineage>
        <taxon>Bacteria</taxon>
        <taxon>Bacillati</taxon>
        <taxon>Actinomycetota</taxon>
        <taxon>Actinomycetes</taxon>
        <taxon>Mycobacteriales</taxon>
        <taxon>Corynebacteriaceae</taxon>
        <taxon>Corynebacterium</taxon>
    </lineage>
</organism>
<proteinExistence type="predicted"/>
<dbReference type="SUPFAM" id="SSF46689">
    <property type="entry name" value="Homeodomain-like"/>
    <property type="match status" value="1"/>
</dbReference>
<keyword evidence="3" id="KW-0804">Transcription</keyword>
<evidence type="ECO:0000256" key="3">
    <source>
        <dbReference type="ARBA" id="ARBA00023163"/>
    </source>
</evidence>
<gene>
    <name evidence="6" type="ORF">F8377_07860</name>
</gene>
<dbReference type="InterPro" id="IPR049445">
    <property type="entry name" value="TetR_SbtR-like_C"/>
</dbReference>
<keyword evidence="1" id="KW-0805">Transcription regulation</keyword>
<name>A0ABQ6VD46_9CORY</name>
<keyword evidence="2 4" id="KW-0238">DNA-binding</keyword>
<dbReference type="Pfam" id="PF21597">
    <property type="entry name" value="TetR_C_43"/>
    <property type="match status" value="1"/>
</dbReference>
<dbReference type="PANTHER" id="PTHR30055:SF234">
    <property type="entry name" value="HTH-TYPE TRANSCRIPTIONAL REGULATOR BETI"/>
    <property type="match status" value="1"/>
</dbReference>
<accession>A0ABQ6VD46</accession>
<dbReference type="InterPro" id="IPR036271">
    <property type="entry name" value="Tet_transcr_reg_TetR-rel_C_sf"/>
</dbReference>
<evidence type="ECO:0000256" key="2">
    <source>
        <dbReference type="ARBA" id="ARBA00023125"/>
    </source>
</evidence>
<dbReference type="Pfam" id="PF00440">
    <property type="entry name" value="TetR_N"/>
    <property type="match status" value="1"/>
</dbReference>
<evidence type="ECO:0000256" key="4">
    <source>
        <dbReference type="PROSITE-ProRule" id="PRU00335"/>
    </source>
</evidence>